<accession>A0AAW9NQ50</accession>
<dbReference type="AlphaFoldDB" id="A0AAW9NQ50"/>
<protein>
    <submittedName>
        <fullName evidence="1">Antibiotic biosynthesis monooxygenase</fullName>
    </submittedName>
</protein>
<dbReference type="EMBL" id="JARSFG010000007">
    <property type="protein sequence ID" value="MEC1177988.1"/>
    <property type="molecule type" value="Genomic_DNA"/>
</dbReference>
<sequence>MFVQMKYFIVLAGSSYKVIERFVRKQNEGPSSMEQQQGFLSRELYVKKVDVNKEEVVVLIYWASEAQWQNYNDCLPVNDRLQVEQAELEKLDYIFECSYTNYRVKGGV</sequence>
<evidence type="ECO:0000313" key="1">
    <source>
        <dbReference type="EMBL" id="MEC1177988.1"/>
    </source>
</evidence>
<dbReference type="Gene3D" id="3.30.70.100">
    <property type="match status" value="1"/>
</dbReference>
<dbReference type="GO" id="GO:0004497">
    <property type="term" value="F:monooxygenase activity"/>
    <property type="evidence" value="ECO:0007669"/>
    <property type="project" value="UniProtKB-KW"/>
</dbReference>
<comment type="caution">
    <text evidence="1">The sequence shown here is derived from an EMBL/GenBank/DDBJ whole genome shotgun (WGS) entry which is preliminary data.</text>
</comment>
<dbReference type="InterPro" id="IPR011008">
    <property type="entry name" value="Dimeric_a/b-barrel"/>
</dbReference>
<dbReference type="RefSeq" id="WP_193769054.1">
    <property type="nucleotide sequence ID" value="NZ_JARSFG010000007.1"/>
</dbReference>
<proteinExistence type="predicted"/>
<organism evidence="1 2">
    <name type="scientific">Metasolibacillus meyeri</name>
    <dbReference type="NCBI Taxonomy" id="1071052"/>
    <lineage>
        <taxon>Bacteria</taxon>
        <taxon>Bacillati</taxon>
        <taxon>Bacillota</taxon>
        <taxon>Bacilli</taxon>
        <taxon>Bacillales</taxon>
        <taxon>Caryophanaceae</taxon>
        <taxon>Metasolibacillus</taxon>
    </lineage>
</organism>
<name>A0AAW9NQ50_9BACL</name>
<reference evidence="1 2" key="1">
    <citation type="submission" date="2023-03" db="EMBL/GenBank/DDBJ databases">
        <title>Bacillus Genome Sequencing.</title>
        <authorList>
            <person name="Dunlap C."/>
        </authorList>
    </citation>
    <scope>NUCLEOTIDE SEQUENCE [LARGE SCALE GENOMIC DNA]</scope>
    <source>
        <strain evidence="1 2">B-59205</strain>
    </source>
</reference>
<dbReference type="SUPFAM" id="SSF54909">
    <property type="entry name" value="Dimeric alpha+beta barrel"/>
    <property type="match status" value="1"/>
</dbReference>
<dbReference type="Proteomes" id="UP001344888">
    <property type="component" value="Unassembled WGS sequence"/>
</dbReference>
<gene>
    <name evidence="1" type="ORF">P9B03_05780</name>
</gene>
<keyword evidence="1" id="KW-0503">Monooxygenase</keyword>
<keyword evidence="2" id="KW-1185">Reference proteome</keyword>
<evidence type="ECO:0000313" key="2">
    <source>
        <dbReference type="Proteomes" id="UP001344888"/>
    </source>
</evidence>
<keyword evidence="1" id="KW-0560">Oxidoreductase</keyword>